<keyword evidence="6" id="KW-0687">Ribonucleoprotein</keyword>
<comment type="similarity">
    <text evidence="2">Belongs to the mitochondrion-specific ribosomal protein mL52 family.</text>
</comment>
<evidence type="ECO:0000256" key="4">
    <source>
        <dbReference type="ARBA" id="ARBA00022980"/>
    </source>
</evidence>
<organism evidence="10 11">
    <name type="scientific">Amphimedon queenslandica</name>
    <name type="common">Sponge</name>
    <dbReference type="NCBI Taxonomy" id="400682"/>
    <lineage>
        <taxon>Eukaryota</taxon>
        <taxon>Metazoa</taxon>
        <taxon>Porifera</taxon>
        <taxon>Demospongiae</taxon>
        <taxon>Heteroscleromorpha</taxon>
        <taxon>Haplosclerida</taxon>
        <taxon>Niphatidae</taxon>
        <taxon>Amphimedon</taxon>
    </lineage>
</organism>
<dbReference type="KEGG" id="aqu:105314398"/>
<dbReference type="AlphaFoldDB" id="A0AAN0IPU8"/>
<dbReference type="PANTHER" id="PTHR34090">
    <property type="entry name" value="39S RIBOSOMAL PROTEIN L52, MITOCHONDRIAL"/>
    <property type="match status" value="1"/>
</dbReference>
<evidence type="ECO:0000256" key="7">
    <source>
        <dbReference type="ARBA" id="ARBA00035181"/>
    </source>
</evidence>
<dbReference type="Pfam" id="PF18699">
    <property type="entry name" value="MRPL52"/>
    <property type="match status" value="1"/>
</dbReference>
<dbReference type="RefSeq" id="XP_011406858.1">
    <property type="nucleotide sequence ID" value="XM_011408556.2"/>
</dbReference>
<dbReference type="GO" id="GO:0005762">
    <property type="term" value="C:mitochondrial large ribosomal subunit"/>
    <property type="evidence" value="ECO:0007669"/>
    <property type="project" value="InterPro"/>
</dbReference>
<proteinExistence type="inferred from homology"/>
<dbReference type="EnsemblMetazoa" id="XM_011408556.2">
    <property type="protein sequence ID" value="XP_011406858.1"/>
    <property type="gene ID" value="LOC105314398"/>
</dbReference>
<protein>
    <recommendedName>
        <fullName evidence="7">Large ribosomal subunit protein mL52</fullName>
    </recommendedName>
    <alternativeName>
        <fullName evidence="8">39S ribosomal protein L52, mitochondrial</fullName>
    </alternativeName>
</protein>
<evidence type="ECO:0000256" key="5">
    <source>
        <dbReference type="ARBA" id="ARBA00023128"/>
    </source>
</evidence>
<keyword evidence="11" id="KW-1185">Reference proteome</keyword>
<evidence type="ECO:0000256" key="6">
    <source>
        <dbReference type="ARBA" id="ARBA00023274"/>
    </source>
</evidence>
<feature type="compositionally biased region" description="Basic and acidic residues" evidence="9">
    <location>
        <begin position="119"/>
        <end position="129"/>
    </location>
</feature>
<dbReference type="PANTHER" id="PTHR34090:SF1">
    <property type="entry name" value="LARGE RIBOSOMAL SUBUNIT PROTEIN ML52"/>
    <property type="match status" value="1"/>
</dbReference>
<reference evidence="10" key="2">
    <citation type="submission" date="2024-06" db="UniProtKB">
        <authorList>
            <consortium name="EnsemblMetazoa"/>
        </authorList>
    </citation>
    <scope>IDENTIFICATION</scope>
</reference>
<dbReference type="GO" id="GO:0003735">
    <property type="term" value="F:structural constituent of ribosome"/>
    <property type="evidence" value="ECO:0007669"/>
    <property type="project" value="InterPro"/>
</dbReference>
<comment type="subcellular location">
    <subcellularLocation>
        <location evidence="1">Mitochondrion</location>
    </subcellularLocation>
</comment>
<feature type="region of interest" description="Disordered" evidence="9">
    <location>
        <begin position="100"/>
        <end position="129"/>
    </location>
</feature>
<evidence type="ECO:0000313" key="11">
    <source>
        <dbReference type="Proteomes" id="UP000007879"/>
    </source>
</evidence>
<name>A0AAN0IPU8_AMPQE</name>
<keyword evidence="3" id="KW-0809">Transit peptide</keyword>
<evidence type="ECO:0000256" key="2">
    <source>
        <dbReference type="ARBA" id="ARBA00007232"/>
    </source>
</evidence>
<dbReference type="GO" id="GO:0032543">
    <property type="term" value="P:mitochondrial translation"/>
    <property type="evidence" value="ECO:0007669"/>
    <property type="project" value="InterPro"/>
</dbReference>
<sequence length="129" mass="14498">MAASIKALRTFPQFISRVNTARIHTGGLAMAGGNWREKMGMSRTGTSYGPLTDIPDWSYVDGRPSPVTSKRQTKRKLRLNFLNKRVKTLLKEVDLAKLESKTKRRVQPGGGGEKRRRKNLEEKGVNNNS</sequence>
<evidence type="ECO:0000256" key="9">
    <source>
        <dbReference type="SAM" id="MobiDB-lite"/>
    </source>
</evidence>
<keyword evidence="5" id="KW-0496">Mitochondrion</keyword>
<reference evidence="11" key="1">
    <citation type="journal article" date="2010" name="Nature">
        <title>The Amphimedon queenslandica genome and the evolution of animal complexity.</title>
        <authorList>
            <person name="Srivastava M."/>
            <person name="Simakov O."/>
            <person name="Chapman J."/>
            <person name="Fahey B."/>
            <person name="Gauthier M.E."/>
            <person name="Mitros T."/>
            <person name="Richards G.S."/>
            <person name="Conaco C."/>
            <person name="Dacre M."/>
            <person name="Hellsten U."/>
            <person name="Larroux C."/>
            <person name="Putnam N.H."/>
            <person name="Stanke M."/>
            <person name="Adamska M."/>
            <person name="Darling A."/>
            <person name="Degnan S.M."/>
            <person name="Oakley T.H."/>
            <person name="Plachetzki D.C."/>
            <person name="Zhai Y."/>
            <person name="Adamski M."/>
            <person name="Calcino A."/>
            <person name="Cummins S.F."/>
            <person name="Goodstein D.M."/>
            <person name="Harris C."/>
            <person name="Jackson D.J."/>
            <person name="Leys S.P."/>
            <person name="Shu S."/>
            <person name="Woodcroft B.J."/>
            <person name="Vervoort M."/>
            <person name="Kosik K.S."/>
            <person name="Manning G."/>
            <person name="Degnan B.M."/>
            <person name="Rokhsar D.S."/>
        </authorList>
    </citation>
    <scope>NUCLEOTIDE SEQUENCE [LARGE SCALE GENOMIC DNA]</scope>
</reference>
<dbReference type="GeneID" id="105314398"/>
<evidence type="ECO:0000256" key="8">
    <source>
        <dbReference type="ARBA" id="ARBA00035425"/>
    </source>
</evidence>
<dbReference type="Proteomes" id="UP000007879">
    <property type="component" value="Unassembled WGS sequence"/>
</dbReference>
<keyword evidence="4" id="KW-0689">Ribosomal protein</keyword>
<evidence type="ECO:0000256" key="3">
    <source>
        <dbReference type="ARBA" id="ARBA00022946"/>
    </source>
</evidence>
<dbReference type="InterPro" id="IPR034596">
    <property type="entry name" value="Ribosomal_mL52"/>
</dbReference>
<evidence type="ECO:0000256" key="1">
    <source>
        <dbReference type="ARBA" id="ARBA00004173"/>
    </source>
</evidence>
<accession>A0AAN0IPU8</accession>
<evidence type="ECO:0000313" key="10">
    <source>
        <dbReference type="EnsemblMetazoa" id="XP_011406858.1"/>
    </source>
</evidence>